<accession>A0A1G1KS38</accession>
<sequence length="307" mass="34698">MSPEFNFSEAFERNIGWLTEAEQQKLRTSCVAVAGLGGAGGYQLQALARLGVSRFKIADPDSFELINFNHQIGATIQTIGKKKADVTRDMLLSINPESKIDLYPEEVSAANVDDFLTGADVAIDGIDFFEQNAKLLFFKKCREKKIPAITACPLGFGASVIVFSTDGMKYEDYFDITDEMDEKIKRLYVTFGLSPSPLCLSYMDRKALELEGRRAASVSPGLLQVGAMAATEVVKILTNKGTVLYCPHIYQVDFLTQQARKKYFPMGMRSLFQRMKRWLLLKLMNHQLYYLLRPGKKKFKIEFKLFD</sequence>
<proteinExistence type="predicted"/>
<dbReference type="Gene3D" id="3.40.50.720">
    <property type="entry name" value="NAD(P)-binding Rossmann-like Domain"/>
    <property type="match status" value="1"/>
</dbReference>
<organism evidence="2 3">
    <name type="scientific">Candidatus Danuiimicrobium aquiferis</name>
    <dbReference type="NCBI Taxonomy" id="1801832"/>
    <lineage>
        <taxon>Bacteria</taxon>
        <taxon>Pseudomonadati</taxon>
        <taxon>Candidatus Omnitrophota</taxon>
        <taxon>Candidatus Danuiimicrobium</taxon>
    </lineage>
</organism>
<evidence type="ECO:0000259" key="1">
    <source>
        <dbReference type="Pfam" id="PF00899"/>
    </source>
</evidence>
<dbReference type="Proteomes" id="UP000178187">
    <property type="component" value="Unassembled WGS sequence"/>
</dbReference>
<dbReference type="CDD" id="cd01483">
    <property type="entry name" value="E1_enzyme_family"/>
    <property type="match status" value="1"/>
</dbReference>
<dbReference type="InterPro" id="IPR045886">
    <property type="entry name" value="ThiF/MoeB/HesA"/>
</dbReference>
<dbReference type="SUPFAM" id="SSF69572">
    <property type="entry name" value="Activating enzymes of the ubiquitin-like proteins"/>
    <property type="match status" value="1"/>
</dbReference>
<dbReference type="GO" id="GO:0008641">
    <property type="term" value="F:ubiquitin-like modifier activating enzyme activity"/>
    <property type="evidence" value="ECO:0007669"/>
    <property type="project" value="InterPro"/>
</dbReference>
<comment type="caution">
    <text evidence="2">The sequence shown here is derived from an EMBL/GenBank/DDBJ whole genome shotgun (WGS) entry which is preliminary data.</text>
</comment>
<dbReference type="NCBIfam" id="NF006077">
    <property type="entry name" value="PRK08223.1"/>
    <property type="match status" value="1"/>
</dbReference>
<protein>
    <recommendedName>
        <fullName evidence="1">THIF-type NAD/FAD binding fold domain-containing protein</fullName>
    </recommendedName>
</protein>
<reference evidence="2 3" key="1">
    <citation type="journal article" date="2016" name="Nat. Commun.">
        <title>Thousands of microbial genomes shed light on interconnected biogeochemical processes in an aquifer system.</title>
        <authorList>
            <person name="Anantharaman K."/>
            <person name="Brown C.T."/>
            <person name="Hug L.A."/>
            <person name="Sharon I."/>
            <person name="Castelle C.J."/>
            <person name="Probst A.J."/>
            <person name="Thomas B.C."/>
            <person name="Singh A."/>
            <person name="Wilkins M.J."/>
            <person name="Karaoz U."/>
            <person name="Brodie E.L."/>
            <person name="Williams K.H."/>
            <person name="Hubbard S.S."/>
            <person name="Banfield J.F."/>
        </authorList>
    </citation>
    <scope>NUCLEOTIDE SEQUENCE [LARGE SCALE GENOMIC DNA]</scope>
</reference>
<dbReference type="PANTHER" id="PTHR43267:SF1">
    <property type="entry name" value="TRNA THREONYLCARBAMOYLADENOSINE DEHYDRATASE"/>
    <property type="match status" value="1"/>
</dbReference>
<evidence type="ECO:0000313" key="2">
    <source>
        <dbReference type="EMBL" id="OGW95764.1"/>
    </source>
</evidence>
<dbReference type="Pfam" id="PF00899">
    <property type="entry name" value="ThiF"/>
    <property type="match status" value="1"/>
</dbReference>
<dbReference type="PANTHER" id="PTHR43267">
    <property type="entry name" value="TRNA THREONYLCARBAMOYLADENOSINE DEHYDRATASE"/>
    <property type="match status" value="1"/>
</dbReference>
<dbReference type="GO" id="GO:0061503">
    <property type="term" value="F:tRNA threonylcarbamoyladenosine dehydratase"/>
    <property type="evidence" value="ECO:0007669"/>
    <property type="project" value="TreeGrafter"/>
</dbReference>
<feature type="domain" description="THIF-type NAD/FAD binding fold" evidence="1">
    <location>
        <begin position="13"/>
        <end position="260"/>
    </location>
</feature>
<dbReference type="GO" id="GO:0061504">
    <property type="term" value="P:cyclic threonylcarbamoyladenosine biosynthetic process"/>
    <property type="evidence" value="ECO:0007669"/>
    <property type="project" value="TreeGrafter"/>
</dbReference>
<name>A0A1G1KS38_9BACT</name>
<dbReference type="AlphaFoldDB" id="A0A1G1KS38"/>
<dbReference type="InterPro" id="IPR000594">
    <property type="entry name" value="ThiF_NAD_FAD-bd"/>
</dbReference>
<gene>
    <name evidence="2" type="ORF">A3G33_05835</name>
</gene>
<dbReference type="EMBL" id="MHFR01000058">
    <property type="protein sequence ID" value="OGW95764.1"/>
    <property type="molecule type" value="Genomic_DNA"/>
</dbReference>
<dbReference type="InterPro" id="IPR035985">
    <property type="entry name" value="Ubiquitin-activating_enz"/>
</dbReference>
<evidence type="ECO:0000313" key="3">
    <source>
        <dbReference type="Proteomes" id="UP000178187"/>
    </source>
</evidence>